<dbReference type="PRINTS" id="PR00080">
    <property type="entry name" value="SDRFAMILY"/>
</dbReference>
<keyword evidence="1" id="KW-0560">Oxidoreductase</keyword>
<dbReference type="InterPro" id="IPR036291">
    <property type="entry name" value="NAD(P)-bd_dom_sf"/>
</dbReference>
<dbReference type="EMBL" id="VFFF01000001">
    <property type="protein sequence ID" value="TNY32020.1"/>
    <property type="molecule type" value="Genomic_DNA"/>
</dbReference>
<proteinExistence type="inferred from homology"/>
<protein>
    <submittedName>
        <fullName evidence="3">SDR family NAD(P)-dependent oxidoreductase</fullName>
    </submittedName>
</protein>
<name>A0A5C5GBY0_9RHOB</name>
<accession>A0A5C5GBY0</accession>
<dbReference type="RefSeq" id="WP_140192701.1">
    <property type="nucleotide sequence ID" value="NZ_CP065915.1"/>
</dbReference>
<evidence type="ECO:0000313" key="4">
    <source>
        <dbReference type="Proteomes" id="UP000314011"/>
    </source>
</evidence>
<organism evidence="3 4">
    <name type="scientific">Pelagovum pacificum</name>
    <dbReference type="NCBI Taxonomy" id="2588711"/>
    <lineage>
        <taxon>Bacteria</taxon>
        <taxon>Pseudomonadati</taxon>
        <taxon>Pseudomonadota</taxon>
        <taxon>Alphaproteobacteria</taxon>
        <taxon>Rhodobacterales</taxon>
        <taxon>Paracoccaceae</taxon>
        <taxon>Pelagovum</taxon>
    </lineage>
</organism>
<dbReference type="Pfam" id="PF00106">
    <property type="entry name" value="adh_short"/>
    <property type="match status" value="1"/>
</dbReference>
<comment type="caution">
    <text evidence="3">The sequence shown here is derived from an EMBL/GenBank/DDBJ whole genome shotgun (WGS) entry which is preliminary data.</text>
</comment>
<dbReference type="AlphaFoldDB" id="A0A5C5GBY0"/>
<dbReference type="PANTHER" id="PTHR43157:SF31">
    <property type="entry name" value="PHOSPHATIDYLINOSITOL-GLYCAN BIOSYNTHESIS CLASS F PROTEIN"/>
    <property type="match status" value="1"/>
</dbReference>
<dbReference type="CDD" id="cd05327">
    <property type="entry name" value="retinol-DH_like_SDR_c_like"/>
    <property type="match status" value="1"/>
</dbReference>
<dbReference type="InterPro" id="IPR002347">
    <property type="entry name" value="SDR_fam"/>
</dbReference>
<dbReference type="PANTHER" id="PTHR43157">
    <property type="entry name" value="PHOSPHATIDYLINOSITOL-GLYCAN BIOSYNTHESIS CLASS F PROTEIN-RELATED"/>
    <property type="match status" value="1"/>
</dbReference>
<evidence type="ECO:0000256" key="1">
    <source>
        <dbReference type="ARBA" id="ARBA00023002"/>
    </source>
</evidence>
<dbReference type="GO" id="GO:0016491">
    <property type="term" value="F:oxidoreductase activity"/>
    <property type="evidence" value="ECO:0007669"/>
    <property type="project" value="UniProtKB-KW"/>
</dbReference>
<dbReference type="PRINTS" id="PR00081">
    <property type="entry name" value="GDHRDH"/>
</dbReference>
<dbReference type="NCBIfam" id="NF004846">
    <property type="entry name" value="PRK06197.1"/>
    <property type="match status" value="1"/>
</dbReference>
<dbReference type="OrthoDB" id="109589at2"/>
<keyword evidence="4" id="KW-1185">Reference proteome</keyword>
<reference evidence="3 4" key="1">
    <citation type="submission" date="2019-06" db="EMBL/GenBank/DDBJ databases">
        <title>Genome of new Rhodobacteraceae sp. SM1903.</title>
        <authorList>
            <person name="Ren X."/>
        </authorList>
    </citation>
    <scope>NUCLEOTIDE SEQUENCE [LARGE SCALE GENOMIC DNA]</scope>
    <source>
        <strain evidence="3 4">SM1903</strain>
    </source>
</reference>
<sequence length="309" mass="33984">MTKWTTENIPSQRGRTAIVTGTGGIGYETALELCRAGADVILAGRNPTKGRASIDRLQAEVPNARVRFGQLDLASLASVRAFGDRMQSELERLDILVNNAGVMTPPDRRETSDGFELQLGTNYLGHFALTAHLLPLLRKSSWARVVSLSSVAVHQGKIDFDDLNAETAYKPMPVYSQSKLACLMFAIELQRRSWSESWGIRSIGAHPGVSRTDLLMNGPGERGITRRIRTYLPFLFQPAAQGALPILYAATSDAAEPGGYYGPDRLRETRGHPAPAKVPRLAQDEKAAAKLWRLSEQLTKVRFEAPEMI</sequence>
<dbReference type="NCBIfam" id="NF004513">
    <property type="entry name" value="PRK05854.1"/>
    <property type="match status" value="1"/>
</dbReference>
<evidence type="ECO:0000313" key="3">
    <source>
        <dbReference type="EMBL" id="TNY32020.1"/>
    </source>
</evidence>
<dbReference type="Proteomes" id="UP000314011">
    <property type="component" value="Unassembled WGS sequence"/>
</dbReference>
<dbReference type="SUPFAM" id="SSF51735">
    <property type="entry name" value="NAD(P)-binding Rossmann-fold domains"/>
    <property type="match status" value="1"/>
</dbReference>
<dbReference type="Gene3D" id="3.40.50.720">
    <property type="entry name" value="NAD(P)-binding Rossmann-like Domain"/>
    <property type="match status" value="1"/>
</dbReference>
<gene>
    <name evidence="3" type="ORF">FHY64_01580</name>
</gene>
<evidence type="ECO:0000256" key="2">
    <source>
        <dbReference type="RuleBase" id="RU000363"/>
    </source>
</evidence>
<comment type="similarity">
    <text evidence="2">Belongs to the short-chain dehydrogenases/reductases (SDR) family.</text>
</comment>